<dbReference type="Gene3D" id="3.10.290.10">
    <property type="entry name" value="RNA-binding S4 domain"/>
    <property type="match status" value="1"/>
</dbReference>
<dbReference type="InterPro" id="IPR002942">
    <property type="entry name" value="S4_RNA-bd"/>
</dbReference>
<dbReference type="PANTHER" id="PTHR47683">
    <property type="entry name" value="PSEUDOURIDINE SYNTHASE FAMILY PROTEIN-RELATED"/>
    <property type="match status" value="1"/>
</dbReference>
<dbReference type="SMART" id="SM00363">
    <property type="entry name" value="S4"/>
    <property type="match status" value="1"/>
</dbReference>
<keyword evidence="2" id="KW-0413">Isomerase</keyword>
<dbReference type="CDD" id="cd00165">
    <property type="entry name" value="S4"/>
    <property type="match status" value="1"/>
</dbReference>
<dbReference type="EMBL" id="DXEL01000044">
    <property type="protein sequence ID" value="HIX74617.1"/>
    <property type="molecule type" value="Genomic_DNA"/>
</dbReference>
<evidence type="ECO:0000313" key="7">
    <source>
        <dbReference type="Proteomes" id="UP000886740"/>
    </source>
</evidence>
<reference evidence="6" key="1">
    <citation type="journal article" date="2021" name="PeerJ">
        <title>Extensive microbial diversity within the chicken gut microbiome revealed by metagenomics and culture.</title>
        <authorList>
            <person name="Gilroy R."/>
            <person name="Ravi A."/>
            <person name="Getino M."/>
            <person name="Pursley I."/>
            <person name="Horton D.L."/>
            <person name="Alikhan N.F."/>
            <person name="Baker D."/>
            <person name="Gharbi K."/>
            <person name="Hall N."/>
            <person name="Watson M."/>
            <person name="Adriaenssens E.M."/>
            <person name="Foster-Nyarko E."/>
            <person name="Jarju S."/>
            <person name="Secka A."/>
            <person name="Antonio M."/>
            <person name="Oren A."/>
            <person name="Chaudhuri R.R."/>
            <person name="La Ragione R."/>
            <person name="Hildebrand F."/>
            <person name="Pallen M.J."/>
        </authorList>
    </citation>
    <scope>NUCLEOTIDE SEQUENCE</scope>
    <source>
        <strain evidence="6">ChiGjej6B6-14162</strain>
    </source>
</reference>
<dbReference type="GO" id="GO:0000455">
    <property type="term" value="P:enzyme-directed rRNA pseudouridine synthesis"/>
    <property type="evidence" value="ECO:0007669"/>
    <property type="project" value="UniProtKB-ARBA"/>
</dbReference>
<dbReference type="FunFam" id="3.10.290.10:FF:000003">
    <property type="entry name" value="Pseudouridine synthase"/>
    <property type="match status" value="1"/>
</dbReference>
<organism evidence="6 7">
    <name type="scientific">Candidatus Parabacteroides intestinipullorum</name>
    <dbReference type="NCBI Taxonomy" id="2838723"/>
    <lineage>
        <taxon>Bacteria</taxon>
        <taxon>Pseudomonadati</taxon>
        <taxon>Bacteroidota</taxon>
        <taxon>Bacteroidia</taxon>
        <taxon>Bacteroidales</taxon>
        <taxon>Tannerellaceae</taxon>
        <taxon>Parabacteroides</taxon>
    </lineage>
</organism>
<dbReference type="SUPFAM" id="SSF55174">
    <property type="entry name" value="Alpha-L RNA-binding motif"/>
    <property type="match status" value="1"/>
</dbReference>
<dbReference type="AlphaFoldDB" id="A0A9D1X8S6"/>
<dbReference type="InterPro" id="IPR050343">
    <property type="entry name" value="RsuA_PseudoU_synthase"/>
</dbReference>
<dbReference type="PANTHER" id="PTHR47683:SF2">
    <property type="entry name" value="RNA-BINDING S4 DOMAIN-CONTAINING PROTEIN"/>
    <property type="match status" value="1"/>
</dbReference>
<comment type="caution">
    <text evidence="6">The sequence shown here is derived from an EMBL/GenBank/DDBJ whole genome shotgun (WGS) entry which is preliminary data.</text>
</comment>
<protein>
    <submittedName>
        <fullName evidence="6">Pseudouridine synthase</fullName>
    </submittedName>
</protein>
<dbReference type="Proteomes" id="UP000886740">
    <property type="component" value="Unassembled WGS sequence"/>
</dbReference>
<evidence type="ECO:0000256" key="3">
    <source>
        <dbReference type="PROSITE-ProRule" id="PRU00182"/>
    </source>
</evidence>
<dbReference type="Pfam" id="PF01479">
    <property type="entry name" value="S4"/>
    <property type="match status" value="1"/>
</dbReference>
<proteinExistence type="inferred from homology"/>
<dbReference type="PROSITE" id="PS50889">
    <property type="entry name" value="S4"/>
    <property type="match status" value="1"/>
</dbReference>
<feature type="domain" description="RNA-binding S4" evidence="5">
    <location>
        <begin position="3"/>
        <end position="62"/>
    </location>
</feature>
<reference evidence="6" key="2">
    <citation type="submission" date="2021-04" db="EMBL/GenBank/DDBJ databases">
        <authorList>
            <person name="Gilroy R."/>
        </authorList>
    </citation>
    <scope>NUCLEOTIDE SEQUENCE</scope>
    <source>
        <strain evidence="6">ChiGjej6B6-14162</strain>
    </source>
</reference>
<dbReference type="InterPro" id="IPR036986">
    <property type="entry name" value="S4_RNA-bd_sf"/>
</dbReference>
<evidence type="ECO:0000256" key="2">
    <source>
        <dbReference type="ARBA" id="ARBA00023235"/>
    </source>
</evidence>
<dbReference type="GO" id="GO:0003723">
    <property type="term" value="F:RNA binding"/>
    <property type="evidence" value="ECO:0007669"/>
    <property type="project" value="UniProtKB-KW"/>
</dbReference>
<keyword evidence="3" id="KW-0694">RNA-binding</keyword>
<sequence length="182" mass="20840">MDIRLNKLISDAGICSRREADEFIKSGRVLVNNKKPRVGQKITSKDVVKVDGEPVSVVKYIQRQEEQRAKAQEENAQLKKATHRSWGEPGKKALKREHFGKYNKYAALRKEEKEGDHPKKRLTFDEEQLLREAMTPRFKKSLSRGAIIQRIAANPKSAALRKTSKNNPINKALRAAKRRRNG</sequence>
<evidence type="ECO:0000313" key="6">
    <source>
        <dbReference type="EMBL" id="HIX74617.1"/>
    </source>
</evidence>
<dbReference type="GO" id="GO:0120159">
    <property type="term" value="F:rRNA pseudouridine synthase activity"/>
    <property type="evidence" value="ECO:0007669"/>
    <property type="project" value="UniProtKB-ARBA"/>
</dbReference>
<gene>
    <name evidence="6" type="ORF">H9977_06255</name>
</gene>
<name>A0A9D1X8S6_9BACT</name>
<comment type="similarity">
    <text evidence="1">Belongs to the pseudouridine synthase RsuA family.</text>
</comment>
<feature type="region of interest" description="Disordered" evidence="4">
    <location>
        <begin position="158"/>
        <end position="182"/>
    </location>
</feature>
<evidence type="ECO:0000259" key="5">
    <source>
        <dbReference type="SMART" id="SM00363"/>
    </source>
</evidence>
<accession>A0A9D1X8S6</accession>
<evidence type="ECO:0000256" key="1">
    <source>
        <dbReference type="ARBA" id="ARBA00008348"/>
    </source>
</evidence>
<evidence type="ECO:0000256" key="4">
    <source>
        <dbReference type="SAM" id="MobiDB-lite"/>
    </source>
</evidence>